<evidence type="ECO:0000313" key="2">
    <source>
        <dbReference type="Proteomes" id="UP000004507"/>
    </source>
</evidence>
<name>A3V9G9_9RHOB</name>
<keyword evidence="2" id="KW-1185">Reference proteome</keyword>
<comment type="caution">
    <text evidence="1">The sequence shown here is derived from an EMBL/GenBank/DDBJ whole genome shotgun (WGS) entry which is preliminary data.</text>
</comment>
<dbReference type="PRINTS" id="PR00313">
    <property type="entry name" value="CABNDNGRPT"/>
</dbReference>
<dbReference type="HOGENOM" id="CLU_684302_0_0_5"/>
<protein>
    <submittedName>
        <fullName evidence="1">Uncharacterized protein</fullName>
    </submittedName>
</protein>
<sequence>MNKIVSTDFITDDVQRLVPVDATATTPKNAAVAKLMKAWEAKTTQRTAKGAGLTLMALSLAACNDDNTTAAAPTTPTTPTTPVTPAGQTFTLTTGLDTIVGGTGADSISASNTTLNAGDSVTGGAGADVLAVFSSAAATLGGFVVTGVETISASSNSATATDVLSLNLGSVTGETDLRVTGSSSSVTFTNTDNIANLTLSYNSAGNVIVAYNTSTIAGTADVQSLTTTDATNGVVTLAGIETVNIANSGVSTIATLTTAAATTVNVTGSGTLTLTDIDDVTTTLNMSAFTGTSVTGGYGAVNIAVTGGTGNDTFIVDMANITSLDTITGGTGTDTLRINDSMTTAADVAGITGIEVVELRNTGTGANDDTVDASIFATASINIRVADTNDGTNAELVTVSNAG</sequence>
<gene>
    <name evidence="1" type="ORF">SKA53_15422</name>
</gene>
<accession>A3V9G9</accession>
<dbReference type="AlphaFoldDB" id="A3V9G9"/>
<reference evidence="1 2" key="1">
    <citation type="submission" date="2006-01" db="EMBL/GenBank/DDBJ databases">
        <authorList>
            <person name="Hagstrom A."/>
            <person name="Ferriera S."/>
            <person name="Johnson J."/>
            <person name="Kravitz S."/>
            <person name="Halpern A."/>
            <person name="Remington K."/>
            <person name="Beeson K."/>
            <person name="Tran B."/>
            <person name="Rogers Y.-H."/>
            <person name="Friedman R."/>
            <person name="Venter J.C."/>
        </authorList>
    </citation>
    <scope>NUCLEOTIDE SEQUENCE [LARGE SCALE GENOMIC DNA]</scope>
    <source>
        <strain evidence="1 2">SKA53</strain>
    </source>
</reference>
<dbReference type="Proteomes" id="UP000004507">
    <property type="component" value="Unassembled WGS sequence"/>
</dbReference>
<dbReference type="STRING" id="314232.SKA53_15422"/>
<evidence type="ECO:0000313" key="1">
    <source>
        <dbReference type="EMBL" id="EAQ05196.1"/>
    </source>
</evidence>
<proteinExistence type="predicted"/>
<dbReference type="RefSeq" id="WP_007203961.1">
    <property type="nucleotide sequence ID" value="NZ_AAMS01000014.1"/>
</dbReference>
<organism evidence="1 2">
    <name type="scientific">Yoonia vestfoldensis SKA53</name>
    <dbReference type="NCBI Taxonomy" id="314232"/>
    <lineage>
        <taxon>Bacteria</taxon>
        <taxon>Pseudomonadati</taxon>
        <taxon>Pseudomonadota</taxon>
        <taxon>Alphaproteobacteria</taxon>
        <taxon>Rhodobacterales</taxon>
        <taxon>Paracoccaceae</taxon>
        <taxon>Yoonia</taxon>
    </lineage>
</organism>
<feature type="non-terminal residue" evidence="1">
    <location>
        <position position="403"/>
    </location>
</feature>
<dbReference type="EMBL" id="AAMS01000014">
    <property type="protein sequence ID" value="EAQ05196.1"/>
    <property type="molecule type" value="Genomic_DNA"/>
</dbReference>